<dbReference type="PANTHER" id="PTHR33452:SF4">
    <property type="entry name" value="BLL4328 PROTEIN"/>
    <property type="match status" value="1"/>
</dbReference>
<comment type="caution">
    <text evidence="8">The sequence shown here is derived from an EMBL/GenBank/DDBJ whole genome shotgun (WGS) entry which is preliminary data.</text>
</comment>
<dbReference type="RefSeq" id="WP_171436942.1">
    <property type="nucleotide sequence ID" value="NZ_JABFJV010000176.1"/>
</dbReference>
<protein>
    <submittedName>
        <fullName evidence="8">DoxX family protein</fullName>
    </submittedName>
</protein>
<name>A0A7Y4KMV9_9BACT</name>
<keyword evidence="3" id="KW-1003">Cell membrane</keyword>
<comment type="similarity">
    <text evidence="2">Belongs to the DoxX family.</text>
</comment>
<keyword evidence="4 7" id="KW-0812">Transmembrane</keyword>
<proteinExistence type="inferred from homology"/>
<dbReference type="Proteomes" id="UP000563426">
    <property type="component" value="Unassembled WGS sequence"/>
</dbReference>
<feature type="transmembrane region" description="Helical" evidence="7">
    <location>
        <begin position="45"/>
        <end position="67"/>
    </location>
</feature>
<dbReference type="GO" id="GO:0005886">
    <property type="term" value="C:plasma membrane"/>
    <property type="evidence" value="ECO:0007669"/>
    <property type="project" value="UniProtKB-SubCell"/>
</dbReference>
<feature type="transmembrane region" description="Helical" evidence="7">
    <location>
        <begin position="12"/>
        <end position="33"/>
    </location>
</feature>
<dbReference type="AlphaFoldDB" id="A0A7Y4KMV9"/>
<dbReference type="EMBL" id="JABFJV010000176">
    <property type="protein sequence ID" value="NOK36676.1"/>
    <property type="molecule type" value="Genomic_DNA"/>
</dbReference>
<dbReference type="Pfam" id="PF07681">
    <property type="entry name" value="DoxX"/>
    <property type="match status" value="1"/>
</dbReference>
<feature type="transmembrane region" description="Helical" evidence="7">
    <location>
        <begin position="104"/>
        <end position="124"/>
    </location>
</feature>
<accession>A0A7Y4KMV9</accession>
<evidence type="ECO:0000256" key="3">
    <source>
        <dbReference type="ARBA" id="ARBA00022475"/>
    </source>
</evidence>
<dbReference type="InterPro" id="IPR051907">
    <property type="entry name" value="DoxX-like_oxidoreductase"/>
</dbReference>
<evidence type="ECO:0000256" key="5">
    <source>
        <dbReference type="ARBA" id="ARBA00022989"/>
    </source>
</evidence>
<organism evidence="8 9">
    <name type="scientific">Corallococcus exercitus</name>
    <dbReference type="NCBI Taxonomy" id="2316736"/>
    <lineage>
        <taxon>Bacteria</taxon>
        <taxon>Pseudomonadati</taxon>
        <taxon>Myxococcota</taxon>
        <taxon>Myxococcia</taxon>
        <taxon>Myxococcales</taxon>
        <taxon>Cystobacterineae</taxon>
        <taxon>Myxococcaceae</taxon>
        <taxon>Corallococcus</taxon>
    </lineage>
</organism>
<gene>
    <name evidence="8" type="ORF">HMI49_26050</name>
</gene>
<evidence type="ECO:0000256" key="1">
    <source>
        <dbReference type="ARBA" id="ARBA00004651"/>
    </source>
</evidence>
<keyword evidence="6 7" id="KW-0472">Membrane</keyword>
<keyword evidence="9" id="KW-1185">Reference proteome</keyword>
<evidence type="ECO:0000256" key="4">
    <source>
        <dbReference type="ARBA" id="ARBA00022692"/>
    </source>
</evidence>
<evidence type="ECO:0000256" key="7">
    <source>
        <dbReference type="SAM" id="Phobius"/>
    </source>
</evidence>
<evidence type="ECO:0000256" key="6">
    <source>
        <dbReference type="ARBA" id="ARBA00023136"/>
    </source>
</evidence>
<sequence length="134" mass="14057">MGFLRPHAERIYALLRIVTGLMFMQHGLQKLFGLFGGVPPGAPPFVVYGAGTIEFLGGALVALGLFAGPAAFIASGTMAFAFFLGHVASHGGNVIPLVNQGELAALYCFVFLYIAARGSGIWSVDAARRGTPRT</sequence>
<dbReference type="InterPro" id="IPR032808">
    <property type="entry name" value="DoxX"/>
</dbReference>
<comment type="subcellular location">
    <subcellularLocation>
        <location evidence="1">Cell membrane</location>
        <topology evidence="1">Multi-pass membrane protein</topology>
    </subcellularLocation>
</comment>
<keyword evidence="5 7" id="KW-1133">Transmembrane helix</keyword>
<evidence type="ECO:0000313" key="8">
    <source>
        <dbReference type="EMBL" id="NOK36676.1"/>
    </source>
</evidence>
<evidence type="ECO:0000313" key="9">
    <source>
        <dbReference type="Proteomes" id="UP000563426"/>
    </source>
</evidence>
<dbReference type="PANTHER" id="PTHR33452">
    <property type="entry name" value="OXIDOREDUCTASE CATD-RELATED"/>
    <property type="match status" value="1"/>
</dbReference>
<reference evidence="8 9" key="1">
    <citation type="submission" date="2020-05" db="EMBL/GenBank/DDBJ databases">
        <authorList>
            <person name="Whitworth D."/>
        </authorList>
    </citation>
    <scope>NUCLEOTIDE SEQUENCE [LARGE SCALE GENOMIC DNA]</scope>
    <source>
        <strain evidence="8 9">AB043B</strain>
    </source>
</reference>
<evidence type="ECO:0000256" key="2">
    <source>
        <dbReference type="ARBA" id="ARBA00006679"/>
    </source>
</evidence>